<dbReference type="Proteomes" id="UP000596660">
    <property type="component" value="Unplaced"/>
</dbReference>
<dbReference type="PANTHER" id="PTHR31391:SF168">
    <property type="entry name" value="B3 DOMAIN-CONTAINING PROTEIN REM16-LIKE"/>
    <property type="match status" value="1"/>
</dbReference>
<dbReference type="InterPro" id="IPR015300">
    <property type="entry name" value="DNA-bd_pseudobarrel_sf"/>
</dbReference>
<dbReference type="AlphaFoldDB" id="A0A803KNC1"/>
<keyword evidence="5" id="KW-0539">Nucleus</keyword>
<evidence type="ECO:0000256" key="2">
    <source>
        <dbReference type="ARBA" id="ARBA00023015"/>
    </source>
</evidence>
<dbReference type="PANTHER" id="PTHR31391">
    <property type="entry name" value="B3 DOMAIN-CONTAINING PROTEIN OS11G0197600-RELATED"/>
    <property type="match status" value="1"/>
</dbReference>
<dbReference type="GO" id="GO:0003677">
    <property type="term" value="F:DNA binding"/>
    <property type="evidence" value="ECO:0007669"/>
    <property type="project" value="UniProtKB-KW"/>
</dbReference>
<keyword evidence="4" id="KW-0804">Transcription</keyword>
<evidence type="ECO:0000313" key="9">
    <source>
        <dbReference type="Proteomes" id="UP000596660"/>
    </source>
</evidence>
<dbReference type="InterPro" id="IPR044837">
    <property type="entry name" value="REM16-like"/>
</dbReference>
<dbReference type="Pfam" id="PF02362">
    <property type="entry name" value="B3"/>
    <property type="match status" value="2"/>
</dbReference>
<evidence type="ECO:0000259" key="7">
    <source>
        <dbReference type="PROSITE" id="PS50863"/>
    </source>
</evidence>
<dbReference type="SMART" id="SM01019">
    <property type="entry name" value="B3"/>
    <property type="match status" value="2"/>
</dbReference>
<proteinExistence type="predicted"/>
<organism evidence="8 9">
    <name type="scientific">Chenopodium quinoa</name>
    <name type="common">Quinoa</name>
    <dbReference type="NCBI Taxonomy" id="63459"/>
    <lineage>
        <taxon>Eukaryota</taxon>
        <taxon>Viridiplantae</taxon>
        <taxon>Streptophyta</taxon>
        <taxon>Embryophyta</taxon>
        <taxon>Tracheophyta</taxon>
        <taxon>Spermatophyta</taxon>
        <taxon>Magnoliopsida</taxon>
        <taxon>eudicotyledons</taxon>
        <taxon>Gunneridae</taxon>
        <taxon>Pentapetalae</taxon>
        <taxon>Caryophyllales</taxon>
        <taxon>Chenopodiaceae</taxon>
        <taxon>Chenopodioideae</taxon>
        <taxon>Atripliceae</taxon>
        <taxon>Chenopodium</taxon>
    </lineage>
</organism>
<keyword evidence="2" id="KW-0805">Transcription regulation</keyword>
<dbReference type="GO" id="GO:0005634">
    <property type="term" value="C:nucleus"/>
    <property type="evidence" value="ECO:0007669"/>
    <property type="project" value="UniProtKB-SubCell"/>
</dbReference>
<evidence type="ECO:0000313" key="8">
    <source>
        <dbReference type="EnsemblPlants" id="AUR62000527-RA:cds"/>
    </source>
</evidence>
<accession>A0A803KNC1</accession>
<dbReference type="OMA" id="CEFLIFR"/>
<dbReference type="Gene3D" id="2.40.330.10">
    <property type="entry name" value="DNA-binding pseudobarrel domain"/>
    <property type="match status" value="2"/>
</dbReference>
<keyword evidence="9" id="KW-1185">Reference proteome</keyword>
<dbReference type="InterPro" id="IPR003340">
    <property type="entry name" value="B3_DNA-bd"/>
</dbReference>
<feature type="compositionally biased region" description="Basic and acidic residues" evidence="6">
    <location>
        <begin position="146"/>
        <end position="159"/>
    </location>
</feature>
<evidence type="ECO:0000256" key="6">
    <source>
        <dbReference type="SAM" id="MobiDB-lite"/>
    </source>
</evidence>
<comment type="subcellular location">
    <subcellularLocation>
        <location evidence="1">Nucleus</location>
    </subcellularLocation>
</comment>
<evidence type="ECO:0000256" key="3">
    <source>
        <dbReference type="ARBA" id="ARBA00023125"/>
    </source>
</evidence>
<dbReference type="Gramene" id="AUR62000527-RA">
    <property type="protein sequence ID" value="AUR62000527-RA:cds"/>
    <property type="gene ID" value="AUR62000527"/>
</dbReference>
<feature type="domain" description="TF-B3" evidence="7">
    <location>
        <begin position="184"/>
        <end position="282"/>
    </location>
</feature>
<keyword evidence="3" id="KW-0238">DNA-binding</keyword>
<reference evidence="8" key="1">
    <citation type="journal article" date="2017" name="Nature">
        <title>The genome of Chenopodium quinoa.</title>
        <authorList>
            <person name="Jarvis D.E."/>
            <person name="Ho Y.S."/>
            <person name="Lightfoot D.J."/>
            <person name="Schmoeckel S.M."/>
            <person name="Li B."/>
            <person name="Borm T.J.A."/>
            <person name="Ohyanagi H."/>
            <person name="Mineta K."/>
            <person name="Michell C.T."/>
            <person name="Saber N."/>
            <person name="Kharbatia N.M."/>
            <person name="Rupper R.R."/>
            <person name="Sharp A.R."/>
            <person name="Dally N."/>
            <person name="Boughton B.A."/>
            <person name="Woo Y.H."/>
            <person name="Gao G."/>
            <person name="Schijlen E.G.W.M."/>
            <person name="Guo X."/>
            <person name="Momin A.A."/>
            <person name="Negrao S."/>
            <person name="Al-Babili S."/>
            <person name="Gehring C."/>
            <person name="Roessner U."/>
            <person name="Jung C."/>
            <person name="Murphy K."/>
            <person name="Arold S.T."/>
            <person name="Gojobori T."/>
            <person name="van der Linden C.G."/>
            <person name="van Loo E.N."/>
            <person name="Jellen E.N."/>
            <person name="Maughan P.J."/>
            <person name="Tester M."/>
        </authorList>
    </citation>
    <scope>NUCLEOTIDE SEQUENCE [LARGE SCALE GENOMIC DNA]</scope>
    <source>
        <strain evidence="8">cv. PI 614886</strain>
    </source>
</reference>
<dbReference type="CDD" id="cd10017">
    <property type="entry name" value="B3_DNA"/>
    <property type="match status" value="2"/>
</dbReference>
<reference evidence="8" key="2">
    <citation type="submission" date="2021-03" db="UniProtKB">
        <authorList>
            <consortium name="EnsemblPlants"/>
        </authorList>
    </citation>
    <scope>IDENTIFICATION</scope>
</reference>
<dbReference type="EnsemblPlants" id="AUR62000527-RA">
    <property type="protein sequence ID" value="AUR62000527-RA:cds"/>
    <property type="gene ID" value="AUR62000527"/>
</dbReference>
<dbReference type="SUPFAM" id="SSF101936">
    <property type="entry name" value="DNA-binding pseudobarrel domain"/>
    <property type="match status" value="2"/>
</dbReference>
<evidence type="ECO:0000256" key="1">
    <source>
        <dbReference type="ARBA" id="ARBA00004123"/>
    </source>
</evidence>
<name>A0A803KNC1_CHEQI</name>
<dbReference type="PROSITE" id="PS50863">
    <property type="entry name" value="B3"/>
    <property type="match status" value="2"/>
</dbReference>
<feature type="domain" description="TF-B3" evidence="7">
    <location>
        <begin position="1"/>
        <end position="70"/>
    </location>
</feature>
<protein>
    <recommendedName>
        <fullName evidence="7">TF-B3 domain-containing protein</fullName>
    </recommendedName>
</protein>
<evidence type="ECO:0000256" key="5">
    <source>
        <dbReference type="ARBA" id="ARBA00023242"/>
    </source>
</evidence>
<evidence type="ECO:0000256" key="4">
    <source>
        <dbReference type="ARBA" id="ARBA00023163"/>
    </source>
</evidence>
<sequence length="294" mass="33477">MWNKLPQMVVLKSPGGSTWEVQLVRDNNNTLFFKDGWKEFAKAHNLKENDLLMFKYTRDSCFKVWVLSGRNLCEVAGSYFVKKSALEKNGAGENSQLKRKNTMVGSAMATGNKDNSELEDSDTERASARASRRKNRRNSTVLRNSGAEEKNRSTDDTLDRVPPSEADKERALQMANRNLTVESFIVVLKDSNVSQYYRLGIPAPWSRTYLTRKHQDMKLRANGKNWTVRFNAEPRYGGGVFISGWSNFAVDNLLQEFDVCLFKLVSQKDEPVIFDVSIYRAVPEAAHLPSYKTP</sequence>
<feature type="region of interest" description="Disordered" evidence="6">
    <location>
        <begin position="107"/>
        <end position="166"/>
    </location>
</feature>